<dbReference type="PROSITE" id="PS51257">
    <property type="entry name" value="PROKAR_LIPOPROTEIN"/>
    <property type="match status" value="1"/>
</dbReference>
<gene>
    <name evidence="3" type="ORF">RM538_07380</name>
</gene>
<protein>
    <submittedName>
        <fullName evidence="3">Sulfatase-like hydrolase/transferase</fullName>
    </submittedName>
</protein>
<dbReference type="Gene3D" id="3.40.720.10">
    <property type="entry name" value="Alkaline Phosphatase, subunit A"/>
    <property type="match status" value="1"/>
</dbReference>
<evidence type="ECO:0000256" key="1">
    <source>
        <dbReference type="ARBA" id="ARBA00008779"/>
    </source>
</evidence>
<evidence type="ECO:0000313" key="4">
    <source>
        <dbReference type="Proteomes" id="UP001254488"/>
    </source>
</evidence>
<sequence length="513" mass="59287">MVRNFKFLFYLVGITFLLTSCFEKKQSEEKKEQTTSTFVSKTPNIVLVKVDDFTQDFLGLRSTNISATPFLDSISKGSTFFENAMVQGVMCTPSRNSFITANYPHELNLYHNLDLKNLPDSIWTFPKALQKSGYKTLWVGKNHILTLESNRPTHSPAVYRNNGLCAMGFDYVYESMGRSIVTQMVRQQYNNGAAWKDGKDTYGDFIDRNNLMEKFCEESDRKLTTLDPDTEYMDGHFTHEAIKVLEQNIDDKPFFLWLNFSGPHHPFDAPFTFHKKFNKVITKNPISEDEHNYELPKSWKKNNQKKTLQQHKTSRRRYLGNIAYMDNQIERLYEYLTISNQIDNTYFIFVSDHGITTGDHGLTGKQNLFNQVLKSSLIIKKPRQKEGKVVFQPVELIDLPKTLLDIANQGNSTSKKVLETVPNGKSLLPYLDNKENTIADNLAVSQMRDYMSIVDGNYKLIIGKDTKLLFNMANDPYEINNTIENEIEKKDEMIDKLLTLRPKFTSYVNRISN</sequence>
<accession>A0ABU2YCA5</accession>
<organism evidence="3 4">
    <name type="scientific">Patiriisocius hiemis</name>
    <dbReference type="NCBI Taxonomy" id="3075604"/>
    <lineage>
        <taxon>Bacteria</taxon>
        <taxon>Pseudomonadati</taxon>
        <taxon>Bacteroidota</taxon>
        <taxon>Flavobacteriia</taxon>
        <taxon>Flavobacteriales</taxon>
        <taxon>Flavobacteriaceae</taxon>
        <taxon>Patiriisocius</taxon>
    </lineage>
</organism>
<feature type="domain" description="Sulfatase N-terminal" evidence="2">
    <location>
        <begin position="43"/>
        <end position="408"/>
    </location>
</feature>
<dbReference type="SUPFAM" id="SSF53649">
    <property type="entry name" value="Alkaline phosphatase-like"/>
    <property type="match status" value="1"/>
</dbReference>
<evidence type="ECO:0000313" key="3">
    <source>
        <dbReference type="EMBL" id="MDT0555818.1"/>
    </source>
</evidence>
<dbReference type="PANTHER" id="PTHR42693:SF33">
    <property type="entry name" value="ARYLSULFATASE"/>
    <property type="match status" value="1"/>
</dbReference>
<dbReference type="InterPro" id="IPR017850">
    <property type="entry name" value="Alkaline_phosphatase_core_sf"/>
</dbReference>
<keyword evidence="4" id="KW-1185">Reference proteome</keyword>
<dbReference type="InterPro" id="IPR000917">
    <property type="entry name" value="Sulfatase_N"/>
</dbReference>
<dbReference type="Proteomes" id="UP001254488">
    <property type="component" value="Unassembled WGS sequence"/>
</dbReference>
<evidence type="ECO:0000259" key="2">
    <source>
        <dbReference type="Pfam" id="PF00884"/>
    </source>
</evidence>
<dbReference type="InterPro" id="IPR050738">
    <property type="entry name" value="Sulfatase"/>
</dbReference>
<proteinExistence type="inferred from homology"/>
<name>A0ABU2YCA5_9FLAO</name>
<dbReference type="Pfam" id="PF00884">
    <property type="entry name" value="Sulfatase"/>
    <property type="match status" value="1"/>
</dbReference>
<comment type="similarity">
    <text evidence="1">Belongs to the sulfatase family.</text>
</comment>
<comment type="caution">
    <text evidence="3">The sequence shown here is derived from an EMBL/GenBank/DDBJ whole genome shotgun (WGS) entry which is preliminary data.</text>
</comment>
<dbReference type="EMBL" id="JAVRHZ010000003">
    <property type="protein sequence ID" value="MDT0555818.1"/>
    <property type="molecule type" value="Genomic_DNA"/>
</dbReference>
<dbReference type="PANTHER" id="PTHR42693">
    <property type="entry name" value="ARYLSULFATASE FAMILY MEMBER"/>
    <property type="match status" value="1"/>
</dbReference>
<dbReference type="RefSeq" id="WP_311332770.1">
    <property type="nucleotide sequence ID" value="NZ_JAVRHZ010000003.1"/>
</dbReference>
<reference evidence="3 4" key="1">
    <citation type="submission" date="2023-09" db="EMBL/GenBank/DDBJ databases">
        <authorList>
            <person name="Rey-Velasco X."/>
        </authorList>
    </citation>
    <scope>NUCLEOTIDE SEQUENCE [LARGE SCALE GENOMIC DNA]</scope>
    <source>
        <strain evidence="3 4">W242</strain>
    </source>
</reference>